<proteinExistence type="predicted"/>
<dbReference type="EMBL" id="WXEW01000012">
    <property type="protein sequence ID" value="NAS26899.1"/>
    <property type="molecule type" value="Genomic_DNA"/>
</dbReference>
<evidence type="ECO:0000313" key="3">
    <source>
        <dbReference type="EMBL" id="NAS26899.1"/>
    </source>
</evidence>
<evidence type="ECO:0000259" key="2">
    <source>
        <dbReference type="Pfam" id="PF00685"/>
    </source>
</evidence>
<protein>
    <recommendedName>
        <fullName evidence="2">Sulfotransferase domain-containing protein</fullName>
    </recommendedName>
</protein>
<dbReference type="Proteomes" id="UP000479526">
    <property type="component" value="Unassembled WGS sequence"/>
</dbReference>
<dbReference type="Gene3D" id="1.25.40.460">
    <property type="match status" value="1"/>
</dbReference>
<reference evidence="3 4" key="1">
    <citation type="submission" date="2020-01" db="EMBL/GenBank/DDBJ databases">
        <title>Herbidospora sp. NEAU-GS84 nov., a novel actinomycete isolated from soil.</title>
        <authorList>
            <person name="Han L."/>
        </authorList>
    </citation>
    <scope>NUCLEOTIDE SEQUENCE [LARGE SCALE GENOMIC DNA]</scope>
    <source>
        <strain evidence="3 4">NEAU-GS84</strain>
    </source>
</reference>
<feature type="domain" description="Sulfotransferase" evidence="2">
    <location>
        <begin position="6"/>
        <end position="211"/>
    </location>
</feature>
<dbReference type="AlphaFoldDB" id="A0A7C9K1K0"/>
<evidence type="ECO:0000313" key="4">
    <source>
        <dbReference type="Proteomes" id="UP000479526"/>
    </source>
</evidence>
<feature type="compositionally biased region" description="Basic and acidic residues" evidence="1">
    <location>
        <begin position="219"/>
        <end position="232"/>
    </location>
</feature>
<name>A0A7C9K1K0_9ACTN</name>
<comment type="caution">
    <text evidence="3">The sequence shown here is derived from an EMBL/GenBank/DDBJ whole genome shotgun (WGS) entry which is preliminary data.</text>
</comment>
<dbReference type="Pfam" id="PF00685">
    <property type="entry name" value="Sulfotransfer_1"/>
    <property type="match status" value="1"/>
</dbReference>
<keyword evidence="4" id="KW-1185">Reference proteome</keyword>
<dbReference type="InterPro" id="IPR000863">
    <property type="entry name" value="Sulfotransferase_dom"/>
</dbReference>
<evidence type="ECO:0000256" key="1">
    <source>
        <dbReference type="SAM" id="MobiDB-lite"/>
    </source>
</evidence>
<dbReference type="RefSeq" id="WP_161483870.1">
    <property type="nucleotide sequence ID" value="NZ_WXEW01000012.1"/>
</dbReference>
<sequence length="269" mass="29258">MSPLAWISSCRQSGSATAHLLLVGYLFDAPPHEVSQEAALAAAPDLFQLCNWGRTVPLDERRPHVVRTYALPGEEIIAPYRAATGKVVYVVRDPRSLISAIVHGGRVKPGDRARTAVELVGALGAIPGFGPSRATWEDHVAEWTTPERARAHFPGLSEICVVRYEDLTRDPAAALRRLVAFLGTMGPVDDDRIKRTLAAWTPDAVREAPISSPLPGIEAFRDPRPRPGKAPDEPPPLAEISPEAEEAYRRRIAGDAAFAALVKRFGYLP</sequence>
<feature type="region of interest" description="Disordered" evidence="1">
    <location>
        <begin position="211"/>
        <end position="244"/>
    </location>
</feature>
<dbReference type="Gene3D" id="3.40.50.300">
    <property type="entry name" value="P-loop containing nucleotide triphosphate hydrolases"/>
    <property type="match status" value="1"/>
</dbReference>
<dbReference type="SUPFAM" id="SSF52540">
    <property type="entry name" value="P-loop containing nucleoside triphosphate hydrolases"/>
    <property type="match status" value="1"/>
</dbReference>
<dbReference type="GO" id="GO:0008146">
    <property type="term" value="F:sulfotransferase activity"/>
    <property type="evidence" value="ECO:0007669"/>
    <property type="project" value="InterPro"/>
</dbReference>
<gene>
    <name evidence="3" type="ORF">GT755_35180</name>
</gene>
<accession>A0A7C9K1K0</accession>
<organism evidence="3 4">
    <name type="scientific">Herbidospora solisilvae</name>
    <dbReference type="NCBI Taxonomy" id="2696284"/>
    <lineage>
        <taxon>Bacteria</taxon>
        <taxon>Bacillati</taxon>
        <taxon>Actinomycetota</taxon>
        <taxon>Actinomycetes</taxon>
        <taxon>Streptosporangiales</taxon>
        <taxon>Streptosporangiaceae</taxon>
        <taxon>Herbidospora</taxon>
    </lineage>
</organism>
<dbReference type="InterPro" id="IPR027417">
    <property type="entry name" value="P-loop_NTPase"/>
</dbReference>